<evidence type="ECO:0000256" key="1">
    <source>
        <dbReference type="ARBA" id="ARBA00009861"/>
    </source>
</evidence>
<evidence type="ECO:0000313" key="4">
    <source>
        <dbReference type="Proteomes" id="UP000829685"/>
    </source>
</evidence>
<comment type="caution">
    <text evidence="3">The sequence shown here is derived from an EMBL/GenBank/DDBJ whole genome shotgun (WGS) entry which is preliminary data.</text>
</comment>
<accession>A0A9P9WLQ9</accession>
<evidence type="ECO:0000313" key="3">
    <source>
        <dbReference type="EMBL" id="KAI1869493.1"/>
    </source>
</evidence>
<sequence>MTTESHNEPIRLFPSPRVTKATSIPLSILDSTCARFGNTGAVWLFGAPESGQQEVGREFVDTLKSSFVATLSAFPQWAGQLHWAPFRLGGHHTERFNRAMITYGCESDPGVEWNVVHHDFTLNSILPGSSEVLHGVWLGDTFPQGGLISPRRMALSNLKDCEGMPGMQVQINVFACGGYGVGIKLAHPLADASSMMVFVHQWAAKSRGLFGEPSSSLFDGPVFDPSQLDSRAAGHIDGDALDDSIAQTARSLPLHRFSWWDTDEPGYSPWLVASTKNSMPPADVLDQMTVSPSTIGPWRTWDLTRPVSWGLLHFTGRELLHLKSLALQGVPEGTTISQTDALMAVMFRLITRSRAYTQVDDDEVFLNVTLDARRRVSPPLSETSIGSPLLLTHVKGLASAVRSASIGELALRLRTTIQLFTPDKMAAILHDAAYEVSPQRLWLGFIGTLHIIATSWQRLKLYEVIFDKGGKRPQYVHSVMDKCDGTLVILDPITTDGGVDIALYLDAEAMSHFREELRKERNEMAARM</sequence>
<dbReference type="Gene3D" id="3.30.559.10">
    <property type="entry name" value="Chloramphenicol acetyltransferase-like domain"/>
    <property type="match status" value="2"/>
</dbReference>
<evidence type="ECO:0000256" key="2">
    <source>
        <dbReference type="ARBA" id="ARBA00022679"/>
    </source>
</evidence>
<dbReference type="Proteomes" id="UP000829685">
    <property type="component" value="Unassembled WGS sequence"/>
</dbReference>
<dbReference type="AlphaFoldDB" id="A0A9P9WLQ9"/>
<dbReference type="EMBL" id="JAFIMR010000015">
    <property type="protein sequence ID" value="KAI1869493.1"/>
    <property type="molecule type" value="Genomic_DNA"/>
</dbReference>
<evidence type="ECO:0008006" key="5">
    <source>
        <dbReference type="Google" id="ProtNLM"/>
    </source>
</evidence>
<protein>
    <recommendedName>
        <fullName evidence="5">Transferase family protein</fullName>
    </recommendedName>
</protein>
<proteinExistence type="inferred from homology"/>
<dbReference type="PANTHER" id="PTHR31623">
    <property type="entry name" value="F21J9.9"/>
    <property type="match status" value="1"/>
</dbReference>
<dbReference type="InterPro" id="IPR023213">
    <property type="entry name" value="CAT-like_dom_sf"/>
</dbReference>
<dbReference type="Pfam" id="PF02458">
    <property type="entry name" value="Transferase"/>
    <property type="match status" value="2"/>
</dbReference>
<keyword evidence="2" id="KW-0808">Transferase</keyword>
<name>A0A9P9WLQ9_9PEZI</name>
<organism evidence="3 4">
    <name type="scientific">Neoarthrinium moseri</name>
    <dbReference type="NCBI Taxonomy" id="1658444"/>
    <lineage>
        <taxon>Eukaryota</taxon>
        <taxon>Fungi</taxon>
        <taxon>Dikarya</taxon>
        <taxon>Ascomycota</taxon>
        <taxon>Pezizomycotina</taxon>
        <taxon>Sordariomycetes</taxon>
        <taxon>Xylariomycetidae</taxon>
        <taxon>Amphisphaeriales</taxon>
        <taxon>Apiosporaceae</taxon>
        <taxon>Neoarthrinium</taxon>
    </lineage>
</organism>
<dbReference type="GO" id="GO:0016740">
    <property type="term" value="F:transferase activity"/>
    <property type="evidence" value="ECO:0007669"/>
    <property type="project" value="UniProtKB-KW"/>
</dbReference>
<reference evidence="3" key="1">
    <citation type="submission" date="2021-03" db="EMBL/GenBank/DDBJ databases">
        <title>Revisited historic fungal species revealed as producer of novel bioactive compounds through whole genome sequencing and comparative genomics.</title>
        <authorList>
            <person name="Vignolle G.A."/>
            <person name="Hochenegger N."/>
            <person name="Mach R.L."/>
            <person name="Mach-Aigner A.R."/>
            <person name="Javad Rahimi M."/>
            <person name="Salim K.A."/>
            <person name="Chan C.M."/>
            <person name="Lim L.B.L."/>
            <person name="Cai F."/>
            <person name="Druzhinina I.S."/>
            <person name="U'Ren J.M."/>
            <person name="Derntl C."/>
        </authorList>
    </citation>
    <scope>NUCLEOTIDE SEQUENCE</scope>
    <source>
        <strain evidence="3">TUCIM 5799</strain>
    </source>
</reference>
<comment type="similarity">
    <text evidence="1">Belongs to the plant acyltransferase family.</text>
</comment>
<keyword evidence="4" id="KW-1185">Reference proteome</keyword>
<dbReference type="PANTHER" id="PTHR31623:SF17">
    <property type="entry name" value="F21J9.9"/>
    <property type="match status" value="1"/>
</dbReference>
<gene>
    <name evidence="3" type="ORF">JX265_006583</name>
</gene>